<comment type="function">
    <text evidence="9 10">Component of the Mediator complex, a coactivator involved in the regulated transcription of nearly all RNA polymerase II-dependent genes. Mediator functions as a bridge to convey information from gene-specific regulatory proteins to the basal RNA polymerase II transcription machinery. Mediator is recruited to promoters by direct interactions with regulatory proteins and serves as a scaffold for the assembly of a functional preinitiation complex with RNA polymerase II and the general transcription factors.</text>
</comment>
<dbReference type="GO" id="GO:0006357">
    <property type="term" value="P:regulation of transcription by RNA polymerase II"/>
    <property type="evidence" value="ECO:0007669"/>
    <property type="project" value="TreeGrafter"/>
</dbReference>
<reference evidence="12" key="1">
    <citation type="journal article" date="2020" name="Stud. Mycol.">
        <title>101 Dothideomycetes genomes: a test case for predicting lifestyles and emergence of pathogens.</title>
        <authorList>
            <person name="Haridas S."/>
            <person name="Albert R."/>
            <person name="Binder M."/>
            <person name="Bloem J."/>
            <person name="Labutti K."/>
            <person name="Salamov A."/>
            <person name="Andreopoulos B."/>
            <person name="Baker S."/>
            <person name="Barry K."/>
            <person name="Bills G."/>
            <person name="Bluhm B."/>
            <person name="Cannon C."/>
            <person name="Castanera R."/>
            <person name="Culley D."/>
            <person name="Daum C."/>
            <person name="Ezra D."/>
            <person name="Gonzalez J."/>
            <person name="Henrissat B."/>
            <person name="Kuo A."/>
            <person name="Liang C."/>
            <person name="Lipzen A."/>
            <person name="Lutzoni F."/>
            <person name="Magnuson J."/>
            <person name="Mondo S."/>
            <person name="Nolan M."/>
            <person name="Ohm R."/>
            <person name="Pangilinan J."/>
            <person name="Park H.-J."/>
            <person name="Ramirez L."/>
            <person name="Alfaro M."/>
            <person name="Sun H."/>
            <person name="Tritt A."/>
            <person name="Yoshinaga Y."/>
            <person name="Zwiers L.-H."/>
            <person name="Turgeon B."/>
            <person name="Goodwin S."/>
            <person name="Spatafora J."/>
            <person name="Crous P."/>
            <person name="Grigoriev I."/>
        </authorList>
    </citation>
    <scope>NUCLEOTIDE SEQUENCE</scope>
    <source>
        <strain evidence="12">CBS 122368</strain>
    </source>
</reference>
<evidence type="ECO:0000256" key="4">
    <source>
        <dbReference type="ARBA" id="ARBA00019691"/>
    </source>
</evidence>
<dbReference type="Pfam" id="PF11221">
    <property type="entry name" value="Med21"/>
    <property type="match status" value="1"/>
</dbReference>
<proteinExistence type="inferred from homology"/>
<dbReference type="InterPro" id="IPR021384">
    <property type="entry name" value="Mediator_Med21"/>
</dbReference>
<keyword evidence="8 10" id="KW-0539">Nucleus</keyword>
<dbReference type="RefSeq" id="XP_033680762.1">
    <property type="nucleotide sequence ID" value="XM_033832215.1"/>
</dbReference>
<dbReference type="AlphaFoldDB" id="A0A6A6I6Q3"/>
<dbReference type="PANTHER" id="PTHR13381">
    <property type="entry name" value="RNA POLYMERASE II HOLOENZYME COMPONENT SRB7"/>
    <property type="match status" value="1"/>
</dbReference>
<feature type="compositionally biased region" description="Low complexity" evidence="11">
    <location>
        <begin position="50"/>
        <end position="73"/>
    </location>
</feature>
<feature type="non-terminal residue" evidence="12">
    <location>
        <position position="160"/>
    </location>
</feature>
<dbReference type="GO" id="GO:0016592">
    <property type="term" value="C:mediator complex"/>
    <property type="evidence" value="ECO:0007669"/>
    <property type="project" value="UniProtKB-UniRule"/>
</dbReference>
<dbReference type="GeneID" id="54585545"/>
<evidence type="ECO:0000256" key="6">
    <source>
        <dbReference type="ARBA" id="ARBA00023159"/>
    </source>
</evidence>
<evidence type="ECO:0000313" key="13">
    <source>
        <dbReference type="Proteomes" id="UP000800094"/>
    </source>
</evidence>
<sequence length="160" mass="17722">MADILTQIQDELDMLLHQMQASLTYIKTRAPPAPIPGQPLLSSFAEHEAQAAAQSQSSSHPSQPSQAPATPAAPLAPPSQEEFQKDIRELSRDLLLKEQQIEILVGSLPGLNTSEKEQVERMKELERQLEEIEGERLAAVKEKEVLVRKVEDRIGSIRGV</sequence>
<dbReference type="Proteomes" id="UP000800094">
    <property type="component" value="Unassembled WGS sequence"/>
</dbReference>
<keyword evidence="5 10" id="KW-0805">Transcription regulation</keyword>
<organism evidence="12 13">
    <name type="scientific">Trematosphaeria pertusa</name>
    <dbReference type="NCBI Taxonomy" id="390896"/>
    <lineage>
        <taxon>Eukaryota</taxon>
        <taxon>Fungi</taxon>
        <taxon>Dikarya</taxon>
        <taxon>Ascomycota</taxon>
        <taxon>Pezizomycotina</taxon>
        <taxon>Dothideomycetes</taxon>
        <taxon>Pleosporomycetidae</taxon>
        <taxon>Pleosporales</taxon>
        <taxon>Massarineae</taxon>
        <taxon>Trematosphaeriaceae</taxon>
        <taxon>Trematosphaeria</taxon>
    </lineage>
</organism>
<dbReference type="GO" id="GO:0003712">
    <property type="term" value="F:transcription coregulator activity"/>
    <property type="evidence" value="ECO:0007669"/>
    <property type="project" value="TreeGrafter"/>
</dbReference>
<dbReference type="EMBL" id="ML987200">
    <property type="protein sequence ID" value="KAF2245758.1"/>
    <property type="molecule type" value="Genomic_DNA"/>
</dbReference>
<evidence type="ECO:0000256" key="2">
    <source>
        <dbReference type="ARBA" id="ARBA00005770"/>
    </source>
</evidence>
<accession>A0A6A6I6Q3</accession>
<gene>
    <name evidence="12" type="ORF">BU26DRAFT_553569</name>
</gene>
<dbReference type="InterPro" id="IPR037212">
    <property type="entry name" value="Med7/Med21-like"/>
</dbReference>
<evidence type="ECO:0000256" key="1">
    <source>
        <dbReference type="ARBA" id="ARBA00004123"/>
    </source>
</evidence>
<comment type="subunit">
    <text evidence="3 10">Component of the Mediator complex.</text>
</comment>
<evidence type="ECO:0000256" key="7">
    <source>
        <dbReference type="ARBA" id="ARBA00023163"/>
    </source>
</evidence>
<dbReference type="PANTHER" id="PTHR13381:SF0">
    <property type="entry name" value="MEDIATOR OF RNA POLYMERASE II TRANSCRIPTION SUBUNIT 21"/>
    <property type="match status" value="1"/>
</dbReference>
<keyword evidence="13" id="KW-1185">Reference proteome</keyword>
<evidence type="ECO:0000256" key="5">
    <source>
        <dbReference type="ARBA" id="ARBA00023015"/>
    </source>
</evidence>
<evidence type="ECO:0000313" key="12">
    <source>
        <dbReference type="EMBL" id="KAF2245758.1"/>
    </source>
</evidence>
<dbReference type="Gene3D" id="6.10.280.10">
    <property type="entry name" value="Mediator complex, subunit Med21"/>
    <property type="match status" value="1"/>
</dbReference>
<comment type="similarity">
    <text evidence="2 10">Belongs to the Mediator complex subunit 21 family.</text>
</comment>
<feature type="region of interest" description="Disordered" evidence="11">
    <location>
        <begin position="29"/>
        <end position="83"/>
    </location>
</feature>
<dbReference type="OrthoDB" id="526653at2759"/>
<comment type="subcellular location">
    <subcellularLocation>
        <location evidence="1 10">Nucleus</location>
    </subcellularLocation>
</comment>
<evidence type="ECO:0000256" key="10">
    <source>
        <dbReference type="RuleBase" id="RU366036"/>
    </source>
</evidence>
<evidence type="ECO:0000256" key="3">
    <source>
        <dbReference type="ARBA" id="ARBA00011837"/>
    </source>
</evidence>
<evidence type="ECO:0000256" key="11">
    <source>
        <dbReference type="SAM" id="MobiDB-lite"/>
    </source>
</evidence>
<name>A0A6A6I6Q3_9PLEO</name>
<keyword evidence="7 10" id="KW-0804">Transcription</keyword>
<evidence type="ECO:0000256" key="8">
    <source>
        <dbReference type="ARBA" id="ARBA00023242"/>
    </source>
</evidence>
<dbReference type="SUPFAM" id="SSF140718">
    <property type="entry name" value="Mediator hinge subcomplex-like"/>
    <property type="match status" value="1"/>
</dbReference>
<keyword evidence="6 10" id="KW-0010">Activator</keyword>
<evidence type="ECO:0000256" key="9">
    <source>
        <dbReference type="ARBA" id="ARBA00025687"/>
    </source>
</evidence>
<protein>
    <recommendedName>
        <fullName evidence="4 10">Mediator of RNA polymerase II transcription subunit 21</fullName>
    </recommendedName>
</protein>